<sequence length="29" mass="3355">MLTTTTRLAKSRANLFLFDCTVLLRFPPQ</sequence>
<protein>
    <submittedName>
        <fullName evidence="1">Uncharacterized protein</fullName>
    </submittedName>
</protein>
<evidence type="ECO:0000313" key="1">
    <source>
        <dbReference type="EnsemblMetazoa" id="ADIR014490-PA"/>
    </source>
</evidence>
<organism evidence="1 2">
    <name type="scientific">Anopheles dirus</name>
    <dbReference type="NCBI Taxonomy" id="7168"/>
    <lineage>
        <taxon>Eukaryota</taxon>
        <taxon>Metazoa</taxon>
        <taxon>Ecdysozoa</taxon>
        <taxon>Arthropoda</taxon>
        <taxon>Hexapoda</taxon>
        <taxon>Insecta</taxon>
        <taxon>Pterygota</taxon>
        <taxon>Neoptera</taxon>
        <taxon>Endopterygota</taxon>
        <taxon>Diptera</taxon>
        <taxon>Nematocera</taxon>
        <taxon>Culicoidea</taxon>
        <taxon>Culicidae</taxon>
        <taxon>Anophelinae</taxon>
        <taxon>Anopheles</taxon>
    </lineage>
</organism>
<dbReference type="AlphaFoldDB" id="A0A182NXA5"/>
<keyword evidence="2" id="KW-1185">Reference proteome</keyword>
<dbReference type="Proteomes" id="UP000075884">
    <property type="component" value="Unassembled WGS sequence"/>
</dbReference>
<accession>A0A182NXA5</accession>
<reference evidence="2" key="1">
    <citation type="submission" date="2013-03" db="EMBL/GenBank/DDBJ databases">
        <title>The Genome Sequence of Anopheles dirus WRAIR2.</title>
        <authorList>
            <consortium name="The Broad Institute Genomics Platform"/>
            <person name="Neafsey D.E."/>
            <person name="Walton C."/>
            <person name="Walker B."/>
            <person name="Young S.K."/>
            <person name="Zeng Q."/>
            <person name="Gargeya S."/>
            <person name="Fitzgerald M."/>
            <person name="Haas B."/>
            <person name="Abouelleil A."/>
            <person name="Allen A.W."/>
            <person name="Alvarado L."/>
            <person name="Arachchi H.M."/>
            <person name="Berlin A.M."/>
            <person name="Chapman S.B."/>
            <person name="Gainer-Dewar J."/>
            <person name="Goldberg J."/>
            <person name="Griggs A."/>
            <person name="Gujja S."/>
            <person name="Hansen M."/>
            <person name="Howarth C."/>
            <person name="Imamovic A."/>
            <person name="Ireland A."/>
            <person name="Larimer J."/>
            <person name="McCowan C."/>
            <person name="Murphy C."/>
            <person name="Pearson M."/>
            <person name="Poon T.W."/>
            <person name="Priest M."/>
            <person name="Roberts A."/>
            <person name="Saif S."/>
            <person name="Shea T."/>
            <person name="Sisk P."/>
            <person name="Sykes S."/>
            <person name="Wortman J."/>
            <person name="Nusbaum C."/>
            <person name="Birren B."/>
        </authorList>
    </citation>
    <scope>NUCLEOTIDE SEQUENCE [LARGE SCALE GENOMIC DNA]</scope>
    <source>
        <strain evidence="2">WRAIR2</strain>
    </source>
</reference>
<dbReference type="VEuPathDB" id="VectorBase:ADIR014490"/>
<name>A0A182NXA5_9DIPT</name>
<evidence type="ECO:0000313" key="2">
    <source>
        <dbReference type="Proteomes" id="UP000075884"/>
    </source>
</evidence>
<proteinExistence type="predicted"/>
<dbReference type="EnsemblMetazoa" id="ADIR014490-RA">
    <property type="protein sequence ID" value="ADIR014490-PA"/>
    <property type="gene ID" value="ADIR014490"/>
</dbReference>
<reference evidence="1" key="2">
    <citation type="submission" date="2020-05" db="UniProtKB">
        <authorList>
            <consortium name="EnsemblMetazoa"/>
        </authorList>
    </citation>
    <scope>IDENTIFICATION</scope>
    <source>
        <strain evidence="1">WRAIR2</strain>
    </source>
</reference>